<dbReference type="InterPro" id="IPR001766">
    <property type="entry name" value="Fork_head_dom"/>
</dbReference>
<feature type="DNA-binding region" description="Fork-head" evidence="3">
    <location>
        <begin position="85"/>
        <end position="177"/>
    </location>
</feature>
<keyword evidence="1 3" id="KW-0238">DNA-binding</keyword>
<proteinExistence type="predicted"/>
<evidence type="ECO:0000256" key="3">
    <source>
        <dbReference type="PROSITE-ProRule" id="PRU00089"/>
    </source>
</evidence>
<reference evidence="6" key="1">
    <citation type="submission" date="2022-11" db="EMBL/GenBank/DDBJ databases">
        <title>Centuries of genome instability and evolution in soft-shell clam transmissible cancer (bioRxiv).</title>
        <authorList>
            <person name="Hart S.F.M."/>
            <person name="Yonemitsu M.A."/>
            <person name="Giersch R.M."/>
            <person name="Beal B.F."/>
            <person name="Arriagada G."/>
            <person name="Davis B.W."/>
            <person name="Ostrander E.A."/>
            <person name="Goff S.P."/>
            <person name="Metzger M.J."/>
        </authorList>
    </citation>
    <scope>NUCLEOTIDE SEQUENCE</scope>
    <source>
        <strain evidence="6">MELC-2E11</strain>
        <tissue evidence="6">Siphon/mantle</tissue>
    </source>
</reference>
<feature type="compositionally biased region" description="Basic and acidic residues" evidence="4">
    <location>
        <begin position="226"/>
        <end position="235"/>
    </location>
</feature>
<dbReference type="CDD" id="cd20035">
    <property type="entry name" value="FH_FOXQ2-like"/>
    <property type="match status" value="1"/>
</dbReference>
<comment type="subcellular location">
    <subcellularLocation>
        <location evidence="3">Nucleus</location>
    </subcellularLocation>
</comment>
<dbReference type="PROSITE" id="PS50039">
    <property type="entry name" value="FORK_HEAD_3"/>
    <property type="match status" value="1"/>
</dbReference>
<gene>
    <name evidence="6" type="ORF">MAR_025112</name>
</gene>
<evidence type="ECO:0000256" key="4">
    <source>
        <dbReference type="SAM" id="MobiDB-lite"/>
    </source>
</evidence>
<dbReference type="Proteomes" id="UP001164746">
    <property type="component" value="Chromosome 3"/>
</dbReference>
<dbReference type="Pfam" id="PF00250">
    <property type="entry name" value="Forkhead"/>
    <property type="match status" value="1"/>
</dbReference>
<accession>A0ABY7DSR4</accession>
<dbReference type="InterPro" id="IPR036388">
    <property type="entry name" value="WH-like_DNA-bd_sf"/>
</dbReference>
<dbReference type="Gene3D" id="1.10.10.10">
    <property type="entry name" value="Winged helix-like DNA-binding domain superfamily/Winged helix DNA-binding domain"/>
    <property type="match status" value="1"/>
</dbReference>
<evidence type="ECO:0000313" key="7">
    <source>
        <dbReference type="Proteomes" id="UP001164746"/>
    </source>
</evidence>
<dbReference type="PANTHER" id="PTHR11829">
    <property type="entry name" value="FORKHEAD BOX PROTEIN"/>
    <property type="match status" value="1"/>
</dbReference>
<dbReference type="InterPro" id="IPR047519">
    <property type="entry name" value="FH_FOXQ2-like"/>
</dbReference>
<dbReference type="PROSITE" id="PS00658">
    <property type="entry name" value="FORK_HEAD_2"/>
    <property type="match status" value="1"/>
</dbReference>
<protein>
    <submittedName>
        <fullName evidence="6">FD5-like protein</fullName>
    </submittedName>
</protein>
<feature type="region of interest" description="Disordered" evidence="4">
    <location>
        <begin position="375"/>
        <end position="464"/>
    </location>
</feature>
<feature type="compositionally biased region" description="Basic and acidic residues" evidence="4">
    <location>
        <begin position="405"/>
        <end position="427"/>
    </location>
</feature>
<evidence type="ECO:0000256" key="2">
    <source>
        <dbReference type="ARBA" id="ARBA00023242"/>
    </source>
</evidence>
<keyword evidence="2 3" id="KW-0539">Nucleus</keyword>
<keyword evidence="7" id="KW-1185">Reference proteome</keyword>
<evidence type="ECO:0000259" key="5">
    <source>
        <dbReference type="PROSITE" id="PS50039"/>
    </source>
</evidence>
<dbReference type="PRINTS" id="PR00053">
    <property type="entry name" value="FORKHEAD"/>
</dbReference>
<evidence type="ECO:0000256" key="1">
    <source>
        <dbReference type="ARBA" id="ARBA00023125"/>
    </source>
</evidence>
<sequence>MEPQLPFYASASSGSGPSASFQLNLELQRAQLQEYAQRVQLGLRGFPGQFPGVGSLSYPAHLVSPYFHPYLCKDPRARFVHEEPKPNHSYIGLIAMAILSSRDRKLVLSDIYQWILDNYSYFRTRGPGWRNSIRHNLSLNDCFIKSGRSANGKGHYWAIHPANVDDFQKGDFRRRRAQRRVRRHMGLSVTDEDEDDSPAASPIPPAQGGVAWGSGEALSPDMPQDLSRHSPKIEDTEQTEATDPSPTKRIRRQFDMDSLLAPDTRTNTAMGKEMAFIKATHYSNIQSLSSPYFDNLSKLQGTYQRQYMKTPESDQEAIDVDSRGNEQVAPSRREQKGSESSSQNDRDSGHGSESGEVIDMSAAGQGEVMSAFQKIKRKHSVSPKEGNSSENESSEHSLPTGHGSDSGRETDRDNTDVRSQEDKEDGRSCSSAPTLLHPGPSYYSLPGTGRPFAFERPRGHMSRMPPLMIQGIRTAQDMQRYKSMDMFSRHRLPLTSVPKYPLYGAPGVPTSLELGQDAVQKWQQSIAASMFVGTFQKDRHFIK</sequence>
<dbReference type="EMBL" id="CP111014">
    <property type="protein sequence ID" value="WAR00740.1"/>
    <property type="molecule type" value="Genomic_DNA"/>
</dbReference>
<evidence type="ECO:0000313" key="6">
    <source>
        <dbReference type="EMBL" id="WAR00740.1"/>
    </source>
</evidence>
<dbReference type="SUPFAM" id="SSF46785">
    <property type="entry name" value="Winged helix' DNA-binding domain"/>
    <property type="match status" value="1"/>
</dbReference>
<feature type="region of interest" description="Disordered" evidence="4">
    <location>
        <begin position="308"/>
        <end position="356"/>
    </location>
</feature>
<dbReference type="InterPro" id="IPR030456">
    <property type="entry name" value="TF_fork_head_CS_2"/>
</dbReference>
<feature type="domain" description="Fork-head" evidence="5">
    <location>
        <begin position="85"/>
        <end position="177"/>
    </location>
</feature>
<name>A0ABY7DSR4_MYAAR</name>
<dbReference type="SMART" id="SM00339">
    <property type="entry name" value="FH"/>
    <property type="match status" value="1"/>
</dbReference>
<organism evidence="6 7">
    <name type="scientific">Mya arenaria</name>
    <name type="common">Soft-shell clam</name>
    <dbReference type="NCBI Taxonomy" id="6604"/>
    <lineage>
        <taxon>Eukaryota</taxon>
        <taxon>Metazoa</taxon>
        <taxon>Spiralia</taxon>
        <taxon>Lophotrochozoa</taxon>
        <taxon>Mollusca</taxon>
        <taxon>Bivalvia</taxon>
        <taxon>Autobranchia</taxon>
        <taxon>Heteroconchia</taxon>
        <taxon>Euheterodonta</taxon>
        <taxon>Imparidentia</taxon>
        <taxon>Neoheterodontei</taxon>
        <taxon>Myida</taxon>
        <taxon>Myoidea</taxon>
        <taxon>Myidae</taxon>
        <taxon>Mya</taxon>
    </lineage>
</organism>
<feature type="region of interest" description="Disordered" evidence="4">
    <location>
        <begin position="178"/>
        <end position="266"/>
    </location>
</feature>
<dbReference type="PANTHER" id="PTHR11829:SF343">
    <property type="entry name" value="FORK-HEAD DOMAIN-CONTAINING PROTEIN"/>
    <property type="match status" value="1"/>
</dbReference>
<dbReference type="InterPro" id="IPR036390">
    <property type="entry name" value="WH_DNA-bd_sf"/>
</dbReference>
<dbReference type="InterPro" id="IPR050211">
    <property type="entry name" value="FOX_domain-containing"/>
</dbReference>